<keyword evidence="2" id="KW-1185">Reference proteome</keyword>
<organism evidence="1 2">
    <name type="scientific">Taxus chinensis</name>
    <name type="common">Chinese yew</name>
    <name type="synonym">Taxus wallichiana var. chinensis</name>
    <dbReference type="NCBI Taxonomy" id="29808"/>
    <lineage>
        <taxon>Eukaryota</taxon>
        <taxon>Viridiplantae</taxon>
        <taxon>Streptophyta</taxon>
        <taxon>Embryophyta</taxon>
        <taxon>Tracheophyta</taxon>
        <taxon>Spermatophyta</taxon>
        <taxon>Pinopsida</taxon>
        <taxon>Pinidae</taxon>
        <taxon>Conifers II</taxon>
        <taxon>Cupressales</taxon>
        <taxon>Taxaceae</taxon>
        <taxon>Taxus</taxon>
    </lineage>
</organism>
<proteinExistence type="predicted"/>
<protein>
    <submittedName>
        <fullName evidence="1">Uncharacterized protein</fullName>
    </submittedName>
</protein>
<feature type="non-terminal residue" evidence="1">
    <location>
        <position position="52"/>
    </location>
</feature>
<comment type="caution">
    <text evidence="1">The sequence shown here is derived from an EMBL/GenBank/DDBJ whole genome shotgun (WGS) entry which is preliminary data.</text>
</comment>
<sequence>MVGIWVAGIDDVSEVELTDWEADDSAVEVVSAVGMEDVCVVEVVVVLVRGGV</sequence>
<dbReference type="Proteomes" id="UP000824469">
    <property type="component" value="Unassembled WGS sequence"/>
</dbReference>
<dbReference type="AlphaFoldDB" id="A0AA38BWM8"/>
<name>A0AA38BWM8_TAXCH</name>
<reference evidence="1 2" key="1">
    <citation type="journal article" date="2021" name="Nat. Plants">
        <title>The Taxus genome provides insights into paclitaxel biosynthesis.</title>
        <authorList>
            <person name="Xiong X."/>
            <person name="Gou J."/>
            <person name="Liao Q."/>
            <person name="Li Y."/>
            <person name="Zhou Q."/>
            <person name="Bi G."/>
            <person name="Li C."/>
            <person name="Du R."/>
            <person name="Wang X."/>
            <person name="Sun T."/>
            <person name="Guo L."/>
            <person name="Liang H."/>
            <person name="Lu P."/>
            <person name="Wu Y."/>
            <person name="Zhang Z."/>
            <person name="Ro D.K."/>
            <person name="Shang Y."/>
            <person name="Huang S."/>
            <person name="Yan J."/>
        </authorList>
    </citation>
    <scope>NUCLEOTIDE SEQUENCE [LARGE SCALE GENOMIC DNA]</scope>
    <source>
        <strain evidence="1">Ta-2019</strain>
    </source>
</reference>
<dbReference type="EMBL" id="JAHRHJ020003813">
    <property type="protein sequence ID" value="KAH9288778.1"/>
    <property type="molecule type" value="Genomic_DNA"/>
</dbReference>
<evidence type="ECO:0000313" key="2">
    <source>
        <dbReference type="Proteomes" id="UP000824469"/>
    </source>
</evidence>
<gene>
    <name evidence="1" type="ORF">KI387_032895</name>
</gene>
<evidence type="ECO:0000313" key="1">
    <source>
        <dbReference type="EMBL" id="KAH9288778.1"/>
    </source>
</evidence>
<accession>A0AA38BWM8</accession>